<dbReference type="PANTHER" id="PTHR32305">
    <property type="match status" value="1"/>
</dbReference>
<keyword evidence="2" id="KW-1185">Reference proteome</keyword>
<evidence type="ECO:0000313" key="1">
    <source>
        <dbReference type="EMBL" id="MEM0544055.1"/>
    </source>
</evidence>
<dbReference type="Proteomes" id="UP001460072">
    <property type="component" value="Unassembled WGS sequence"/>
</dbReference>
<dbReference type="RefSeq" id="WP_342697219.1">
    <property type="nucleotide sequence ID" value="NZ_JBCGDO010000053.1"/>
</dbReference>
<dbReference type="Gene3D" id="2.180.10.10">
    <property type="entry name" value="RHS repeat-associated core"/>
    <property type="match status" value="1"/>
</dbReference>
<reference evidence="1 2" key="1">
    <citation type="submission" date="2024-03" db="EMBL/GenBank/DDBJ databases">
        <title>Two novel species of the genus Flavobacterium exhibiting potentially degradation of complex polysaccharides.</title>
        <authorList>
            <person name="Lian X."/>
        </authorList>
    </citation>
    <scope>NUCLEOTIDE SEQUENCE [LARGE SCALE GENOMIC DNA]</scope>
    <source>
        <strain evidence="2">j3</strain>
    </source>
</reference>
<name>A0ABU9NBX6_9FLAO</name>
<dbReference type="EMBL" id="JBCGDO010000053">
    <property type="protein sequence ID" value="MEM0544055.1"/>
    <property type="molecule type" value="Genomic_DNA"/>
</dbReference>
<protein>
    <submittedName>
        <fullName evidence="1">RHS repeat-associated core domain-containing protein</fullName>
    </submittedName>
</protein>
<dbReference type="NCBIfam" id="TIGR03696">
    <property type="entry name" value="Rhs_assc_core"/>
    <property type="match status" value="1"/>
</dbReference>
<dbReference type="PANTHER" id="PTHR32305:SF15">
    <property type="entry name" value="PROTEIN RHSA-RELATED"/>
    <property type="match status" value="1"/>
</dbReference>
<comment type="caution">
    <text evidence="1">The sequence shown here is derived from an EMBL/GenBank/DDBJ whole genome shotgun (WGS) entry which is preliminary data.</text>
</comment>
<dbReference type="InterPro" id="IPR022385">
    <property type="entry name" value="Rhs_assc_core"/>
</dbReference>
<proteinExistence type="predicted"/>
<evidence type="ECO:0000313" key="2">
    <source>
        <dbReference type="Proteomes" id="UP001460072"/>
    </source>
</evidence>
<dbReference type="InterPro" id="IPR050708">
    <property type="entry name" value="T6SS_VgrG/RHS"/>
</dbReference>
<gene>
    <name evidence="1" type="ORF">WFZ85_15800</name>
</gene>
<organism evidence="1 2">
    <name type="scientific">Flavobacterium aureirubrum</name>
    <dbReference type="NCBI Taxonomy" id="3133147"/>
    <lineage>
        <taxon>Bacteria</taxon>
        <taxon>Pseudomonadati</taxon>
        <taxon>Bacteroidota</taxon>
        <taxon>Flavobacteriia</taxon>
        <taxon>Flavobacteriales</taxon>
        <taxon>Flavobacteriaceae</taxon>
        <taxon>Flavobacterium</taxon>
    </lineage>
</organism>
<sequence length="987" mass="111248">MIIGNVRLNNLYYEYKVSIENNRLRVEQIGGIPQNQTMTAFNSQISTQFYQPVSSVNNVPTILLESLCYQYRYDDYNRLVEKKLPGKDWEFIVYDKLDRVVATGPALSPFTDMQSVPPATPIVGWIITKYDAFNRPILTGWLPSTTVTSAGRATLQSSQNTATILSETKSTSNSTINTVAFRYTNTAWPTSAYHVLTVNYYDDYSTNLTFNPVMSFTSSISPNPVFYNDTTNKSKGLPTITWTRIPELSTTTPIKAEMSYMLYDNKGRAVRTFTNNYLGGFTQVDSQLEPITGRVNYTLTTHKRLAASAVITVRDDFAYSDQDRLRTHTHSINGATPQLLAENTYDELGQLLSKKVGNTSALPLQKVDYRYNIRGWLTDINNTSSLSEGTNPQDLFAFKINYNSTITNNEGNTIVPLYNGNIAETTWLTNTDNVLRRYGYSYDNLNRLKKAVYQKPNTSVPVPQSYNESISYDKNGNIVTLQRNGDLDSGNTVIEIDNLAYIYNGNISNQLMKVFDGSRHPAGFDDDSIDGLTDPVNDYAYDALGNMISDQNKGITSISYNHLNLPIKIIFNNNTNTRIEYLYTANGQKTQKKVYTSSTEMTTTDYLGGFQYSQINANTATLNFFPHAEGYVNNTVVNGNNVYSYVFNYTDHLGNIRLRYTIHTNGTLRVLEQSHYYPFGLKHEKYNTDQFGFIPDPNGGYNSGVTTGRQLIGRIVYQYKYNGKEYQDELGLNMYDYGARNYDPAIGRWMNIDPLADERDWMTPYNFVQNSPILRFDPKGLTDFTFNKKTGEVTQVGDKNDEPDRILKTDSKGNVKKKGEGFLGFLVSKSEKGKAKVDIDNIEQGILSDGMNLKENDNLIDVGGKGQATVKGFEEFALKFSNYIGREIAGGYFSEKGKSDINHISINSYKSNTSTSATGGIVPTRFTNDKNLLQSLQLRVHYHTHLSKFDDKSRLTPSTDDDKVWSNLPPGVQGMIITNPENVYKNN</sequence>
<accession>A0ABU9NBX6</accession>